<evidence type="ECO:0000313" key="1">
    <source>
        <dbReference type="EMBL" id="KAI0046183.1"/>
    </source>
</evidence>
<sequence>MAVAGGFILRLELQLTLVRAAQRQMLMPLLRTNRTLPNLLQRTVSLTSHHGNRKAFISLTLLAASIRCERPSVRRVSSCTWGR</sequence>
<protein>
    <submittedName>
        <fullName evidence="1">Uncharacterized protein</fullName>
    </submittedName>
</protein>
<proteinExistence type="predicted"/>
<dbReference type="EMBL" id="MU275932">
    <property type="protein sequence ID" value="KAI0046183.1"/>
    <property type="molecule type" value="Genomic_DNA"/>
</dbReference>
<reference evidence="1" key="1">
    <citation type="submission" date="2021-02" db="EMBL/GenBank/DDBJ databases">
        <authorList>
            <consortium name="DOE Joint Genome Institute"/>
            <person name="Ahrendt S."/>
            <person name="Looney B.P."/>
            <person name="Miyauchi S."/>
            <person name="Morin E."/>
            <person name="Drula E."/>
            <person name="Courty P.E."/>
            <person name="Chicoki N."/>
            <person name="Fauchery L."/>
            <person name="Kohler A."/>
            <person name="Kuo A."/>
            <person name="Labutti K."/>
            <person name="Pangilinan J."/>
            <person name="Lipzen A."/>
            <person name="Riley R."/>
            <person name="Andreopoulos W."/>
            <person name="He G."/>
            <person name="Johnson J."/>
            <person name="Barry K.W."/>
            <person name="Grigoriev I.V."/>
            <person name="Nagy L."/>
            <person name="Hibbett D."/>
            <person name="Henrissat B."/>
            <person name="Matheny P.B."/>
            <person name="Labbe J."/>
            <person name="Martin F."/>
        </authorList>
    </citation>
    <scope>NUCLEOTIDE SEQUENCE</scope>
    <source>
        <strain evidence="1">FP105234-sp</strain>
    </source>
</reference>
<organism evidence="1 2">
    <name type="scientific">Auriscalpium vulgare</name>
    <dbReference type="NCBI Taxonomy" id="40419"/>
    <lineage>
        <taxon>Eukaryota</taxon>
        <taxon>Fungi</taxon>
        <taxon>Dikarya</taxon>
        <taxon>Basidiomycota</taxon>
        <taxon>Agaricomycotina</taxon>
        <taxon>Agaricomycetes</taxon>
        <taxon>Russulales</taxon>
        <taxon>Auriscalpiaceae</taxon>
        <taxon>Auriscalpium</taxon>
    </lineage>
</organism>
<accession>A0ACB8RQ28</accession>
<reference evidence="1" key="2">
    <citation type="journal article" date="2022" name="New Phytol.">
        <title>Evolutionary transition to the ectomycorrhizal habit in the genomes of a hyperdiverse lineage of mushroom-forming fungi.</title>
        <authorList>
            <person name="Looney B."/>
            <person name="Miyauchi S."/>
            <person name="Morin E."/>
            <person name="Drula E."/>
            <person name="Courty P.E."/>
            <person name="Kohler A."/>
            <person name="Kuo A."/>
            <person name="LaButti K."/>
            <person name="Pangilinan J."/>
            <person name="Lipzen A."/>
            <person name="Riley R."/>
            <person name="Andreopoulos W."/>
            <person name="He G."/>
            <person name="Johnson J."/>
            <person name="Nolan M."/>
            <person name="Tritt A."/>
            <person name="Barry K.W."/>
            <person name="Grigoriev I.V."/>
            <person name="Nagy L.G."/>
            <person name="Hibbett D."/>
            <person name="Henrissat B."/>
            <person name="Matheny P.B."/>
            <person name="Labbe J."/>
            <person name="Martin F.M."/>
        </authorList>
    </citation>
    <scope>NUCLEOTIDE SEQUENCE</scope>
    <source>
        <strain evidence="1">FP105234-sp</strain>
    </source>
</reference>
<name>A0ACB8RQ28_9AGAM</name>
<evidence type="ECO:0000313" key="2">
    <source>
        <dbReference type="Proteomes" id="UP000814033"/>
    </source>
</evidence>
<gene>
    <name evidence="1" type="ORF">FA95DRAFT_1413636</name>
</gene>
<dbReference type="Proteomes" id="UP000814033">
    <property type="component" value="Unassembled WGS sequence"/>
</dbReference>
<comment type="caution">
    <text evidence="1">The sequence shown here is derived from an EMBL/GenBank/DDBJ whole genome shotgun (WGS) entry which is preliminary data.</text>
</comment>
<keyword evidence="2" id="KW-1185">Reference proteome</keyword>